<dbReference type="EMBL" id="JAWDGP010004435">
    <property type="protein sequence ID" value="KAK3764518.1"/>
    <property type="molecule type" value="Genomic_DNA"/>
</dbReference>
<organism evidence="2 3">
    <name type="scientific">Elysia crispata</name>
    <name type="common">lettuce slug</name>
    <dbReference type="NCBI Taxonomy" id="231223"/>
    <lineage>
        <taxon>Eukaryota</taxon>
        <taxon>Metazoa</taxon>
        <taxon>Spiralia</taxon>
        <taxon>Lophotrochozoa</taxon>
        <taxon>Mollusca</taxon>
        <taxon>Gastropoda</taxon>
        <taxon>Heterobranchia</taxon>
        <taxon>Euthyneura</taxon>
        <taxon>Panpulmonata</taxon>
        <taxon>Sacoglossa</taxon>
        <taxon>Placobranchoidea</taxon>
        <taxon>Plakobranchidae</taxon>
        <taxon>Elysia</taxon>
    </lineage>
</organism>
<gene>
    <name evidence="2" type="ORF">RRG08_009200</name>
</gene>
<protein>
    <submittedName>
        <fullName evidence="2">Uncharacterized protein</fullName>
    </submittedName>
</protein>
<evidence type="ECO:0000256" key="1">
    <source>
        <dbReference type="SAM" id="SignalP"/>
    </source>
</evidence>
<evidence type="ECO:0000313" key="2">
    <source>
        <dbReference type="EMBL" id="KAK3764518.1"/>
    </source>
</evidence>
<accession>A0AAE1DCM5</accession>
<keyword evidence="3" id="KW-1185">Reference proteome</keyword>
<comment type="caution">
    <text evidence="2">The sequence shown here is derived from an EMBL/GenBank/DDBJ whole genome shotgun (WGS) entry which is preliminary data.</text>
</comment>
<evidence type="ECO:0000313" key="3">
    <source>
        <dbReference type="Proteomes" id="UP001283361"/>
    </source>
</evidence>
<proteinExistence type="predicted"/>
<feature type="signal peptide" evidence="1">
    <location>
        <begin position="1"/>
        <end position="18"/>
    </location>
</feature>
<dbReference type="AlphaFoldDB" id="A0AAE1DCM5"/>
<feature type="chain" id="PRO_5041998023" evidence="1">
    <location>
        <begin position="19"/>
        <end position="271"/>
    </location>
</feature>
<dbReference type="Proteomes" id="UP001283361">
    <property type="component" value="Unassembled WGS sequence"/>
</dbReference>
<sequence>MLLTVALFCVTECALILGELILDLHKVKDVLEVQEKASSSFVNRLNLLYPTYVRSPDMEIDDVYTLILRSNITWDMNSSDEFYLTSFKDSNSNDNFKISNNVLSGGNRSNLESFRDTISIPPYHHSHHRRSSGEFIQTGIILANNKTESPVSNRNLQSVKHKNIMAAMKKRIEISHRGHADNSLEKNIASALHTASITICSILVFEIYGSFSSSSASNSKGVLGDTGGERKSAGSLPTTVCLALLAGPTLVLQQFGNVRNMRLAHFKWLHM</sequence>
<name>A0AAE1DCM5_9GAST</name>
<keyword evidence="1" id="KW-0732">Signal</keyword>
<reference evidence="2" key="1">
    <citation type="journal article" date="2023" name="G3 (Bethesda)">
        <title>A reference genome for the long-term kleptoplast-retaining sea slug Elysia crispata morphotype clarki.</title>
        <authorList>
            <person name="Eastman K.E."/>
            <person name="Pendleton A.L."/>
            <person name="Shaikh M.A."/>
            <person name="Suttiyut T."/>
            <person name="Ogas R."/>
            <person name="Tomko P."/>
            <person name="Gavelis G."/>
            <person name="Widhalm J.R."/>
            <person name="Wisecaver J.H."/>
        </authorList>
    </citation>
    <scope>NUCLEOTIDE SEQUENCE</scope>
    <source>
        <strain evidence="2">ECLA1</strain>
    </source>
</reference>